<dbReference type="EMBL" id="OX597831">
    <property type="protein sequence ID" value="CAI9736248.1"/>
    <property type="molecule type" value="Genomic_DNA"/>
</dbReference>
<gene>
    <name evidence="2" type="ORF">OCTVUL_1B016777</name>
</gene>
<proteinExistence type="predicted"/>
<reference evidence="2" key="1">
    <citation type="submission" date="2023-08" db="EMBL/GenBank/DDBJ databases">
        <authorList>
            <person name="Alioto T."/>
            <person name="Alioto T."/>
            <person name="Gomez Garrido J."/>
        </authorList>
    </citation>
    <scope>NUCLEOTIDE SEQUENCE</scope>
</reference>
<dbReference type="Proteomes" id="UP001162480">
    <property type="component" value="Chromosome 18"/>
</dbReference>
<keyword evidence="3" id="KW-1185">Reference proteome</keyword>
<dbReference type="AlphaFoldDB" id="A0AA36BL47"/>
<evidence type="ECO:0000313" key="3">
    <source>
        <dbReference type="Proteomes" id="UP001162480"/>
    </source>
</evidence>
<name>A0AA36BL47_OCTVU</name>
<evidence type="ECO:0000256" key="1">
    <source>
        <dbReference type="SAM" id="Phobius"/>
    </source>
</evidence>
<organism evidence="2 3">
    <name type="scientific">Octopus vulgaris</name>
    <name type="common">Common octopus</name>
    <dbReference type="NCBI Taxonomy" id="6645"/>
    <lineage>
        <taxon>Eukaryota</taxon>
        <taxon>Metazoa</taxon>
        <taxon>Spiralia</taxon>
        <taxon>Lophotrochozoa</taxon>
        <taxon>Mollusca</taxon>
        <taxon>Cephalopoda</taxon>
        <taxon>Coleoidea</taxon>
        <taxon>Octopodiformes</taxon>
        <taxon>Octopoda</taxon>
        <taxon>Incirrata</taxon>
        <taxon>Octopodidae</taxon>
        <taxon>Octopus</taxon>
    </lineage>
</organism>
<keyword evidence="1" id="KW-1133">Transmembrane helix</keyword>
<feature type="transmembrane region" description="Helical" evidence="1">
    <location>
        <begin position="20"/>
        <end position="40"/>
    </location>
</feature>
<accession>A0AA36BL47</accession>
<keyword evidence="1" id="KW-0812">Transmembrane</keyword>
<keyword evidence="1" id="KW-0472">Membrane</keyword>
<evidence type="ECO:0000313" key="2">
    <source>
        <dbReference type="EMBL" id="CAI9736248.1"/>
    </source>
</evidence>
<protein>
    <submittedName>
        <fullName evidence="2">Uncharacterized protein</fullName>
    </submittedName>
</protein>
<sequence length="83" mass="9840">MVLRMTTNYPHLWAQIGDYMYYADLDHIAFLFTASVHTYSVMQHTKFRKRCIKFIGSFYHTVARHKTRVLEAGSLKFNVRAHT</sequence>